<organism evidence="3 4">
    <name type="scientific">Halomarina ordinaria</name>
    <dbReference type="NCBI Taxonomy" id="3033939"/>
    <lineage>
        <taxon>Archaea</taxon>
        <taxon>Methanobacteriati</taxon>
        <taxon>Methanobacteriota</taxon>
        <taxon>Stenosarchaea group</taxon>
        <taxon>Halobacteria</taxon>
        <taxon>Halobacteriales</taxon>
        <taxon>Natronomonadaceae</taxon>
        <taxon>Halomarina</taxon>
    </lineage>
</organism>
<dbReference type="PANTHER" id="PTHR34075">
    <property type="entry name" value="BLR3430 PROTEIN"/>
    <property type="match status" value="1"/>
</dbReference>
<reference evidence="3 4" key="1">
    <citation type="journal article" date="2019" name="Int. J. Syst. Evol. Microbiol.">
        <title>The Global Catalogue of Microorganisms (GCM) 10K type strain sequencing project: providing services to taxonomists for standard genome sequencing and annotation.</title>
        <authorList>
            <consortium name="The Broad Institute Genomics Platform"/>
            <consortium name="The Broad Institute Genome Sequencing Center for Infectious Disease"/>
            <person name="Wu L."/>
            <person name="Ma J."/>
        </authorList>
    </citation>
    <scope>NUCLEOTIDE SEQUENCE [LARGE SCALE GENOMIC DNA]</scope>
    <source>
        <strain evidence="3 4">PSRA2</strain>
    </source>
</reference>
<dbReference type="InterPro" id="IPR012340">
    <property type="entry name" value="NA-bd_OB-fold"/>
</dbReference>
<feature type="domain" description="ChsH2 C-terminal OB-fold" evidence="1">
    <location>
        <begin position="48"/>
        <end position="100"/>
    </location>
</feature>
<protein>
    <submittedName>
        <fullName evidence="3">Zn-ribbon domain-containing OB-fold protein</fullName>
    </submittedName>
</protein>
<accession>A0ABD5U917</accession>
<evidence type="ECO:0000313" key="4">
    <source>
        <dbReference type="Proteomes" id="UP001596406"/>
    </source>
</evidence>
<gene>
    <name evidence="3" type="ORF">ACFQHK_01840</name>
</gene>
<dbReference type="InterPro" id="IPR022002">
    <property type="entry name" value="ChsH2_Znr"/>
</dbReference>
<dbReference type="Pfam" id="PF12172">
    <property type="entry name" value="zf-ChsH2"/>
    <property type="match status" value="1"/>
</dbReference>
<dbReference type="Pfam" id="PF01796">
    <property type="entry name" value="OB_ChsH2_C"/>
    <property type="match status" value="1"/>
</dbReference>
<dbReference type="PANTHER" id="PTHR34075:SF5">
    <property type="entry name" value="BLR3430 PROTEIN"/>
    <property type="match status" value="1"/>
</dbReference>
<keyword evidence="4" id="KW-1185">Reference proteome</keyword>
<sequence length="120" mass="12569">MSLSYDEWAASLREGTLLGVTCADCGTTYGTPFSVCNECGGRDLDATDLPEDGEVYSVTTVNVPPVGFEGPYQVALVQVGPARVTARIADDDEVDIGDGVVLDGAMEADDGHPAPVFRRA</sequence>
<feature type="domain" description="ChsH2 rubredoxin-like zinc ribbon" evidence="2">
    <location>
        <begin position="11"/>
        <end position="45"/>
    </location>
</feature>
<evidence type="ECO:0000259" key="2">
    <source>
        <dbReference type="Pfam" id="PF12172"/>
    </source>
</evidence>
<dbReference type="Gene3D" id="6.10.30.10">
    <property type="match status" value="1"/>
</dbReference>
<dbReference type="SUPFAM" id="SSF50249">
    <property type="entry name" value="Nucleic acid-binding proteins"/>
    <property type="match status" value="1"/>
</dbReference>
<dbReference type="InterPro" id="IPR002878">
    <property type="entry name" value="ChsH2_C"/>
</dbReference>
<proteinExistence type="predicted"/>
<name>A0ABD5U917_9EURY</name>
<dbReference type="InterPro" id="IPR052513">
    <property type="entry name" value="Thioester_dehydratase-like"/>
</dbReference>
<dbReference type="RefSeq" id="WP_304446954.1">
    <property type="nucleotide sequence ID" value="NZ_JARRAH010000001.1"/>
</dbReference>
<dbReference type="AlphaFoldDB" id="A0ABD5U917"/>
<dbReference type="EMBL" id="JBHSXM010000001">
    <property type="protein sequence ID" value="MFC6835247.1"/>
    <property type="molecule type" value="Genomic_DNA"/>
</dbReference>
<evidence type="ECO:0000313" key="3">
    <source>
        <dbReference type="EMBL" id="MFC6835247.1"/>
    </source>
</evidence>
<dbReference type="Proteomes" id="UP001596406">
    <property type="component" value="Unassembled WGS sequence"/>
</dbReference>
<comment type="caution">
    <text evidence="3">The sequence shown here is derived from an EMBL/GenBank/DDBJ whole genome shotgun (WGS) entry which is preliminary data.</text>
</comment>
<evidence type="ECO:0000259" key="1">
    <source>
        <dbReference type="Pfam" id="PF01796"/>
    </source>
</evidence>